<keyword evidence="3" id="KW-1185">Reference proteome</keyword>
<proteinExistence type="predicted"/>
<feature type="region of interest" description="Disordered" evidence="1">
    <location>
        <begin position="65"/>
        <end position="90"/>
    </location>
</feature>
<dbReference type="RefSeq" id="XP_060382726.1">
    <property type="nucleotide sequence ID" value="XM_060522467.1"/>
</dbReference>
<comment type="caution">
    <text evidence="2">The sequence shown here is derived from an EMBL/GenBank/DDBJ whole genome shotgun (WGS) entry which is preliminary data.</text>
</comment>
<feature type="compositionally biased region" description="Pro residues" evidence="1">
    <location>
        <begin position="80"/>
        <end position="90"/>
    </location>
</feature>
<evidence type="ECO:0000313" key="3">
    <source>
        <dbReference type="Proteomes" id="UP001227543"/>
    </source>
</evidence>
<organism evidence="2 3">
    <name type="scientific">Colletotrichum tamarilloi</name>
    <dbReference type="NCBI Taxonomy" id="1209934"/>
    <lineage>
        <taxon>Eukaryota</taxon>
        <taxon>Fungi</taxon>
        <taxon>Dikarya</taxon>
        <taxon>Ascomycota</taxon>
        <taxon>Pezizomycotina</taxon>
        <taxon>Sordariomycetes</taxon>
        <taxon>Hypocreomycetidae</taxon>
        <taxon>Glomerellales</taxon>
        <taxon>Glomerellaceae</taxon>
        <taxon>Colletotrichum</taxon>
        <taxon>Colletotrichum acutatum species complex</taxon>
    </lineage>
</organism>
<dbReference type="GeneID" id="85406705"/>
<dbReference type="Proteomes" id="UP001227543">
    <property type="component" value="Unassembled WGS sequence"/>
</dbReference>
<gene>
    <name evidence="2" type="ORF">CTAM01_06440</name>
</gene>
<dbReference type="EMBL" id="MLFU01000018">
    <property type="protein sequence ID" value="KAK1500505.1"/>
    <property type="molecule type" value="Genomic_DNA"/>
</dbReference>
<evidence type="ECO:0000256" key="1">
    <source>
        <dbReference type="SAM" id="MobiDB-lite"/>
    </source>
</evidence>
<accession>A0ABQ9RBB6</accession>
<protein>
    <submittedName>
        <fullName evidence="2">Uncharacterized protein</fullName>
    </submittedName>
</protein>
<sequence>MWNIIITNKITHRSINTKFHIQQFNGRLRNAVGPQTNQHPTTDTTTPTHQRTIMTNSNRYPRLLRTMVPHPPKNSNNSHSPPPSRLPLPRPHTNILYPLGNLHHPPTHTTRRRRTRRPLQHLQYFHLRNPNCLTRPRRRLPRVAMDRNSPHPMVDPLLALALATILFLTFNFIKGHPLGISGRLSRLLRRGMETE</sequence>
<evidence type="ECO:0000313" key="2">
    <source>
        <dbReference type="EMBL" id="KAK1500505.1"/>
    </source>
</evidence>
<reference evidence="2 3" key="1">
    <citation type="submission" date="2016-10" db="EMBL/GenBank/DDBJ databases">
        <title>The genome sequence of Colletotrichum fioriniae PJ7.</title>
        <authorList>
            <person name="Baroncelli R."/>
        </authorList>
    </citation>
    <scope>NUCLEOTIDE SEQUENCE [LARGE SCALE GENOMIC DNA]</scope>
    <source>
        <strain evidence="2 3">Tom-12</strain>
    </source>
</reference>
<name>A0ABQ9RBB6_9PEZI</name>